<keyword evidence="4 7" id="KW-0812">Transmembrane</keyword>
<feature type="transmembrane region" description="Helical" evidence="7">
    <location>
        <begin position="271"/>
        <end position="291"/>
    </location>
</feature>
<dbReference type="Gene3D" id="1.20.1250.20">
    <property type="entry name" value="MFS general substrate transporter like domains"/>
    <property type="match status" value="2"/>
</dbReference>
<evidence type="ECO:0000256" key="5">
    <source>
        <dbReference type="ARBA" id="ARBA00022989"/>
    </source>
</evidence>
<dbReference type="Proteomes" id="UP000216311">
    <property type="component" value="Unassembled WGS sequence"/>
</dbReference>
<dbReference type="InterPro" id="IPR036259">
    <property type="entry name" value="MFS_trans_sf"/>
</dbReference>
<dbReference type="PANTHER" id="PTHR11328">
    <property type="entry name" value="MAJOR FACILITATOR SUPERFAMILY DOMAIN-CONTAINING PROTEIN"/>
    <property type="match status" value="1"/>
</dbReference>
<feature type="transmembrane region" description="Helical" evidence="7">
    <location>
        <begin position="114"/>
        <end position="136"/>
    </location>
</feature>
<evidence type="ECO:0000313" key="8">
    <source>
        <dbReference type="EMBL" id="OYO25264.1"/>
    </source>
</evidence>
<dbReference type="GO" id="GO:0015293">
    <property type="term" value="F:symporter activity"/>
    <property type="evidence" value="ECO:0007669"/>
    <property type="project" value="InterPro"/>
</dbReference>
<dbReference type="EMBL" id="NMVQ01000001">
    <property type="protein sequence ID" value="OYO25264.1"/>
    <property type="molecule type" value="Genomic_DNA"/>
</dbReference>
<dbReference type="OrthoDB" id="3717977at2"/>
<keyword evidence="3" id="KW-1003">Cell membrane</keyword>
<dbReference type="RefSeq" id="WP_094362472.1">
    <property type="nucleotide sequence ID" value="NZ_NMVQ01000001.1"/>
</dbReference>
<keyword evidence="6 7" id="KW-0472">Membrane</keyword>
<accession>A0A255HFM9</accession>
<feature type="transmembrane region" description="Helical" evidence="7">
    <location>
        <begin position="417"/>
        <end position="437"/>
    </location>
</feature>
<keyword evidence="5 7" id="KW-1133">Transmembrane helix</keyword>
<dbReference type="Pfam" id="PF13347">
    <property type="entry name" value="MFS_2"/>
    <property type="match status" value="1"/>
</dbReference>
<comment type="subcellular location">
    <subcellularLocation>
        <location evidence="1">Cell membrane</location>
        <topology evidence="1">Multi-pass membrane protein</topology>
    </subcellularLocation>
</comment>
<dbReference type="AlphaFoldDB" id="A0A255HFM9"/>
<protein>
    <recommendedName>
        <fullName evidence="10">MFS transporter</fullName>
    </recommendedName>
</protein>
<gene>
    <name evidence="8" type="ORF">CGZ93_02130</name>
</gene>
<feature type="transmembrane region" description="Helical" evidence="7">
    <location>
        <begin position="373"/>
        <end position="397"/>
    </location>
</feature>
<feature type="transmembrane region" description="Helical" evidence="7">
    <location>
        <begin position="157"/>
        <end position="178"/>
    </location>
</feature>
<dbReference type="PANTHER" id="PTHR11328:SF24">
    <property type="entry name" value="MAJOR FACILITATOR SUPERFAMILY (MFS) PROFILE DOMAIN-CONTAINING PROTEIN"/>
    <property type="match status" value="1"/>
</dbReference>
<dbReference type="PROSITE" id="PS00872">
    <property type="entry name" value="NA_GALACTOSIDE_SYMP"/>
    <property type="match status" value="1"/>
</dbReference>
<dbReference type="InterPro" id="IPR039672">
    <property type="entry name" value="MFS_2"/>
</dbReference>
<reference evidence="8 9" key="1">
    <citation type="submission" date="2017-07" db="EMBL/GenBank/DDBJ databases">
        <title>Draft whole genome sequences of clinical Proprionibacteriaceae strains.</title>
        <authorList>
            <person name="Bernier A.-M."/>
            <person name="Bernard K."/>
            <person name="Domingo M.-C."/>
        </authorList>
    </citation>
    <scope>NUCLEOTIDE SEQUENCE [LARGE SCALE GENOMIC DNA]</scope>
    <source>
        <strain evidence="8 9">NML 130396</strain>
    </source>
</reference>
<dbReference type="InterPro" id="IPR018043">
    <property type="entry name" value="Na/Gal_symport_CS"/>
</dbReference>
<dbReference type="GO" id="GO:0008643">
    <property type="term" value="P:carbohydrate transport"/>
    <property type="evidence" value="ECO:0007669"/>
    <property type="project" value="InterPro"/>
</dbReference>
<comment type="caution">
    <text evidence="8">The sequence shown here is derived from an EMBL/GenBank/DDBJ whole genome shotgun (WGS) entry which is preliminary data.</text>
</comment>
<feature type="transmembrane region" description="Helical" evidence="7">
    <location>
        <begin position="84"/>
        <end position="102"/>
    </location>
</feature>
<dbReference type="GO" id="GO:0005886">
    <property type="term" value="C:plasma membrane"/>
    <property type="evidence" value="ECO:0007669"/>
    <property type="project" value="UniProtKB-SubCell"/>
</dbReference>
<evidence type="ECO:0000256" key="4">
    <source>
        <dbReference type="ARBA" id="ARBA00022692"/>
    </source>
</evidence>
<evidence type="ECO:0000256" key="3">
    <source>
        <dbReference type="ARBA" id="ARBA00022475"/>
    </source>
</evidence>
<evidence type="ECO:0000256" key="7">
    <source>
        <dbReference type="SAM" id="Phobius"/>
    </source>
</evidence>
<dbReference type="GO" id="GO:0006814">
    <property type="term" value="P:sodium ion transport"/>
    <property type="evidence" value="ECO:0007669"/>
    <property type="project" value="InterPro"/>
</dbReference>
<keyword evidence="2" id="KW-0813">Transport</keyword>
<feature type="transmembrane region" description="Helical" evidence="7">
    <location>
        <begin position="328"/>
        <end position="352"/>
    </location>
</feature>
<sequence>MEPVNRPGPGRFERGVFAAGDMFAGGASSLIAVLYLVFLTDVVGLNPALAGTAALVAKLWDAINDPLTGALSDRTRTRLGRRRPWIIVGGLLLAGGMALLWWPTPPVSGQLGLAAWAMGSYIVYNSIQTTIAVPYASLSTEITTDPAIRNRVNVLRLLCSTVASASITLVATQLVQAYRNGSLSAHGLHLALVGGFGVVFTVLVLAVGVFCRERVPLPPRSQEFRFFAGFAAPLRLPAFRVLLGMYLCQAIAMDIISAVILYFSANVVRGINATVFLGTFIAVNLLAFPIINQLVKRVSKHRIYRTGLPLALVAIWVVALYPSGGPPWGVYAAAALLAIGMAGAQLLSWVIFPDVLDAAELTTGLRDAGSFGGLMTFTRGIAAAITIQVIGLVLHLTHYRVPTAGQLPPEQPGSAVWGIRLILLIGVFSLLSVAWFVSRRYPLDIATCRRMTEELSRRRGAGDPHNVEQR</sequence>
<feature type="transmembrane region" description="Helical" evidence="7">
    <location>
        <begin position="303"/>
        <end position="322"/>
    </location>
</feature>
<proteinExistence type="predicted"/>
<name>A0A255HFM9_9ACTN</name>
<evidence type="ECO:0000256" key="1">
    <source>
        <dbReference type="ARBA" id="ARBA00004651"/>
    </source>
</evidence>
<evidence type="ECO:0000256" key="2">
    <source>
        <dbReference type="ARBA" id="ARBA00022448"/>
    </source>
</evidence>
<feature type="transmembrane region" description="Helical" evidence="7">
    <location>
        <begin position="243"/>
        <end position="265"/>
    </location>
</feature>
<evidence type="ECO:0008006" key="10">
    <source>
        <dbReference type="Google" id="ProtNLM"/>
    </source>
</evidence>
<feature type="transmembrane region" description="Helical" evidence="7">
    <location>
        <begin position="16"/>
        <end position="38"/>
    </location>
</feature>
<dbReference type="SUPFAM" id="SSF103473">
    <property type="entry name" value="MFS general substrate transporter"/>
    <property type="match status" value="1"/>
</dbReference>
<organism evidence="8 9">
    <name type="scientific">Enemella dayhoffiae</name>
    <dbReference type="NCBI Taxonomy" id="2016507"/>
    <lineage>
        <taxon>Bacteria</taxon>
        <taxon>Bacillati</taxon>
        <taxon>Actinomycetota</taxon>
        <taxon>Actinomycetes</taxon>
        <taxon>Propionibacteriales</taxon>
        <taxon>Propionibacteriaceae</taxon>
        <taxon>Enemella</taxon>
    </lineage>
</organism>
<evidence type="ECO:0000313" key="9">
    <source>
        <dbReference type="Proteomes" id="UP000216311"/>
    </source>
</evidence>
<feature type="transmembrane region" description="Helical" evidence="7">
    <location>
        <begin position="190"/>
        <end position="211"/>
    </location>
</feature>
<keyword evidence="9" id="KW-1185">Reference proteome</keyword>
<evidence type="ECO:0000256" key="6">
    <source>
        <dbReference type="ARBA" id="ARBA00023136"/>
    </source>
</evidence>